<organism evidence="1 2">
    <name type="scientific">Zoogloea dura</name>
    <dbReference type="NCBI Taxonomy" id="2728840"/>
    <lineage>
        <taxon>Bacteria</taxon>
        <taxon>Pseudomonadati</taxon>
        <taxon>Pseudomonadota</taxon>
        <taxon>Betaproteobacteria</taxon>
        <taxon>Rhodocyclales</taxon>
        <taxon>Zoogloeaceae</taxon>
        <taxon>Zoogloea</taxon>
    </lineage>
</organism>
<dbReference type="EMBL" id="JABBGA010000007">
    <property type="protein sequence ID" value="NML26330.1"/>
    <property type="molecule type" value="Genomic_DNA"/>
</dbReference>
<dbReference type="AlphaFoldDB" id="A0A848G554"/>
<keyword evidence="2" id="KW-1185">Reference proteome</keyword>
<name>A0A848G554_9RHOO</name>
<evidence type="ECO:0000313" key="2">
    <source>
        <dbReference type="Proteomes" id="UP000580043"/>
    </source>
</evidence>
<proteinExistence type="predicted"/>
<dbReference type="InterPro" id="IPR012434">
    <property type="entry name" value="DUF1631"/>
</dbReference>
<comment type="caution">
    <text evidence="1">The sequence shown here is derived from an EMBL/GenBank/DDBJ whole genome shotgun (WGS) entry which is preliminary data.</text>
</comment>
<reference evidence="1 2" key="1">
    <citation type="submission" date="2020-04" db="EMBL/GenBank/DDBJ databases">
        <title>Zoogloea sp. G-4-1-14 isolated from soil.</title>
        <authorList>
            <person name="Dahal R.H."/>
        </authorList>
    </citation>
    <scope>NUCLEOTIDE SEQUENCE [LARGE SCALE GENOMIC DNA]</scope>
    <source>
        <strain evidence="1 2">G-4-1-14</strain>
    </source>
</reference>
<accession>A0A848G554</accession>
<sequence>MQSLKPAGPSPATPANVLIAHCRQGFLEALGAAVEEVVHHPGWRTAFVKAAGECFDELCGGGRPGFEAARGLTASRISLVHDEDLDYSVELMNLDQRLHTFCERELSALNIRMRPLLAGVDAVPPEELPLGTEAVCRALRAFKDREGLSPAEGLKLIPLLEPALGRHLCAFYRALEQRLATAGGEPARVRAVPRQNDGAAWSNSAAARSSLPIHPVESLRLAVMARRQEMRGGRSNLDAGLAAVLIDRIEAWLGERQRFGEGMPESLGTSELGALLSPARAVAVEVIEAVCDYAVRKDVLPAALQAVVAQLRIPLLRLALRSETLLAEPRHAALRLLDLIGNLGRSLAPDCSPELPVCRGLLHLAMELAKAPRIGEKDVEAALVNAEGLIEARRRHALERAAALAGEAGRLERREVALHQASRAIHLMLSPDDSAAARDFVEGYWVHVLAKAAYRYGTESPRWAARVQMANRLLSTTRAHPDAAARAELQAQMRALMAGLEDGLRWIGLSDEKVVEGLTMVRSLLAALIAGHPLPPPMRRPVAVPALTPVADVQNLWVLKHKQYFIGEQSLLPEWEDVEVGDPVAISLPSGSVMRGFVALLGPQQHLILIADGDSHLVLAVTARALAYLSEARCVQPCSLVDEAAIDRVINP</sequence>
<gene>
    <name evidence="1" type="ORF">HHL15_11305</name>
</gene>
<evidence type="ECO:0000313" key="1">
    <source>
        <dbReference type="EMBL" id="NML26330.1"/>
    </source>
</evidence>
<dbReference type="Proteomes" id="UP000580043">
    <property type="component" value="Unassembled WGS sequence"/>
</dbReference>
<dbReference type="Pfam" id="PF07793">
    <property type="entry name" value="DUF1631"/>
    <property type="match status" value="2"/>
</dbReference>
<dbReference type="RefSeq" id="WP_169145865.1">
    <property type="nucleotide sequence ID" value="NZ_JABBGA010000007.1"/>
</dbReference>
<protein>
    <submittedName>
        <fullName evidence="1">DUF1631 domain-containing protein</fullName>
    </submittedName>
</protein>